<organism evidence="1 2">
    <name type="scientific">Brachybacterium kimchii</name>
    <dbReference type="NCBI Taxonomy" id="2942909"/>
    <lineage>
        <taxon>Bacteria</taxon>
        <taxon>Bacillati</taxon>
        <taxon>Actinomycetota</taxon>
        <taxon>Actinomycetes</taxon>
        <taxon>Micrococcales</taxon>
        <taxon>Dermabacteraceae</taxon>
        <taxon>Brachybacterium</taxon>
    </lineage>
</organism>
<dbReference type="RefSeq" id="WP_249480097.1">
    <property type="nucleotide sequence ID" value="NZ_CP097218.1"/>
</dbReference>
<sequence length="47" mass="4850">MIVLMLLGALARVLLLAGLIAAAAFLTWDALAGPSARTAARREGDVE</sequence>
<keyword evidence="2" id="KW-1185">Reference proteome</keyword>
<protein>
    <submittedName>
        <fullName evidence="1">Uncharacterized protein</fullName>
    </submittedName>
</protein>
<name>A0ABY4NA67_9MICO</name>
<proteinExistence type="predicted"/>
<dbReference type="Proteomes" id="UP001055868">
    <property type="component" value="Chromosome"/>
</dbReference>
<dbReference type="EMBL" id="CP097218">
    <property type="protein sequence ID" value="UQN30686.1"/>
    <property type="molecule type" value="Genomic_DNA"/>
</dbReference>
<evidence type="ECO:0000313" key="1">
    <source>
        <dbReference type="EMBL" id="UQN30686.1"/>
    </source>
</evidence>
<reference evidence="1" key="1">
    <citation type="submission" date="2022-05" db="EMBL/GenBank/DDBJ databases">
        <title>Genomic analysis of Brachybacterium sp. CBA3104.</title>
        <authorList>
            <person name="Roh S.W."/>
            <person name="Kim Y.B."/>
            <person name="Kim Y."/>
        </authorList>
    </citation>
    <scope>NUCLEOTIDE SEQUENCE</scope>
    <source>
        <strain evidence="1">CBA3104</strain>
    </source>
</reference>
<evidence type="ECO:0000313" key="2">
    <source>
        <dbReference type="Proteomes" id="UP001055868"/>
    </source>
</evidence>
<accession>A0ABY4NA67</accession>
<gene>
    <name evidence="1" type="ORF">M4486_05120</name>
</gene>